<keyword evidence="3" id="KW-0964">Secreted</keyword>
<evidence type="ECO:0000256" key="1">
    <source>
        <dbReference type="ARBA" id="ARBA00004370"/>
    </source>
</evidence>
<feature type="region of interest" description="Disordered" evidence="8">
    <location>
        <begin position="3014"/>
        <end position="3100"/>
    </location>
</feature>
<dbReference type="Proteomes" id="UP000507962">
    <property type="component" value="Unassembled WGS sequence"/>
</dbReference>
<dbReference type="InterPro" id="IPR018511">
    <property type="entry name" value="Hemolysin-typ_Ca-bd_CS"/>
</dbReference>
<feature type="domain" description="Haemolysin-type calcium binding-related" evidence="9">
    <location>
        <begin position="2325"/>
        <end position="2365"/>
    </location>
</feature>
<keyword evidence="5" id="KW-0677">Repeat</keyword>
<evidence type="ECO:0000259" key="9">
    <source>
        <dbReference type="Pfam" id="PF06594"/>
    </source>
</evidence>
<feature type="domain" description="Haemolysin-type calcium binding-related" evidence="9">
    <location>
        <begin position="3224"/>
        <end position="3264"/>
    </location>
</feature>
<keyword evidence="6" id="KW-0843">Virulence</keyword>
<feature type="region of interest" description="Disordered" evidence="8">
    <location>
        <begin position="4012"/>
        <end position="4064"/>
    </location>
</feature>
<comment type="subcellular location">
    <subcellularLocation>
        <location evidence="1">Membrane</location>
    </subcellularLocation>
    <subcellularLocation>
        <location evidence="2">Secreted</location>
    </subcellularLocation>
</comment>
<dbReference type="SUPFAM" id="SSF51120">
    <property type="entry name" value="beta-Roll"/>
    <property type="match status" value="19"/>
</dbReference>
<dbReference type="GO" id="GO:0005576">
    <property type="term" value="C:extracellular region"/>
    <property type="evidence" value="ECO:0007669"/>
    <property type="project" value="UniProtKB-SubCell"/>
</dbReference>
<feature type="domain" description="Haemolysin-type calcium binding-related" evidence="9">
    <location>
        <begin position="4121"/>
        <end position="4160"/>
    </location>
</feature>
<gene>
    <name evidence="10" type="ORF">MSL71_30600</name>
</gene>
<dbReference type="PRINTS" id="PR01488">
    <property type="entry name" value="RTXTOXINA"/>
</dbReference>
<dbReference type="Pfam" id="PF06594">
    <property type="entry name" value="HCBP_related"/>
    <property type="match status" value="10"/>
</dbReference>
<feature type="domain" description="Haemolysin-type calcium binding-related" evidence="9">
    <location>
        <begin position="3622"/>
        <end position="3655"/>
    </location>
</feature>
<feature type="domain" description="Haemolysin-type calcium binding-related" evidence="9">
    <location>
        <begin position="1998"/>
        <end position="2032"/>
    </location>
</feature>
<dbReference type="PROSITE" id="PS00330">
    <property type="entry name" value="HEMOLYSIN_CALCIUM"/>
    <property type="match status" value="30"/>
</dbReference>
<dbReference type="InterPro" id="IPR050557">
    <property type="entry name" value="RTX_toxin/Mannuronan_C5-epim"/>
</dbReference>
<feature type="region of interest" description="Disordered" evidence="8">
    <location>
        <begin position="3858"/>
        <end position="3879"/>
    </location>
</feature>
<keyword evidence="4" id="KW-0800">Toxin</keyword>
<proteinExistence type="predicted"/>
<dbReference type="PANTHER" id="PTHR38340">
    <property type="entry name" value="S-LAYER PROTEIN"/>
    <property type="match status" value="1"/>
</dbReference>
<dbReference type="GO" id="GO:0090729">
    <property type="term" value="F:toxin activity"/>
    <property type="evidence" value="ECO:0007669"/>
    <property type="project" value="UniProtKB-KW"/>
</dbReference>
<dbReference type="Pfam" id="PF00353">
    <property type="entry name" value="HemolysinCabind"/>
    <property type="match status" value="29"/>
</dbReference>
<name>A0A4U8YVH1_9BACT</name>
<evidence type="ECO:0000256" key="3">
    <source>
        <dbReference type="ARBA" id="ARBA00022525"/>
    </source>
</evidence>
<dbReference type="InterPro" id="IPR011049">
    <property type="entry name" value="Serralysin-like_metalloprot_C"/>
</dbReference>
<feature type="domain" description="Haemolysin-type calcium binding-related" evidence="9">
    <location>
        <begin position="2617"/>
        <end position="2652"/>
    </location>
</feature>
<dbReference type="GO" id="GO:0016020">
    <property type="term" value="C:membrane"/>
    <property type="evidence" value="ECO:0007669"/>
    <property type="project" value="UniProtKB-SubCell"/>
</dbReference>
<evidence type="ECO:0000256" key="6">
    <source>
        <dbReference type="ARBA" id="ARBA00023026"/>
    </source>
</evidence>
<dbReference type="RefSeq" id="WP_180141897.1">
    <property type="nucleotide sequence ID" value="NZ_CAADHO010000005.1"/>
</dbReference>
<dbReference type="Gene3D" id="2.150.10.10">
    <property type="entry name" value="Serralysin-like metalloprotease, C-terminal"/>
    <property type="match status" value="19"/>
</dbReference>
<feature type="domain" description="Haemolysin-type calcium binding-related" evidence="9">
    <location>
        <begin position="2471"/>
        <end position="2510"/>
    </location>
</feature>
<evidence type="ECO:0000256" key="5">
    <source>
        <dbReference type="ARBA" id="ARBA00022737"/>
    </source>
</evidence>
<feature type="region of interest" description="Disordered" evidence="8">
    <location>
        <begin position="919"/>
        <end position="958"/>
    </location>
</feature>
<evidence type="ECO:0000313" key="11">
    <source>
        <dbReference type="Proteomes" id="UP000507962"/>
    </source>
</evidence>
<feature type="domain" description="Haemolysin-type calcium binding-related" evidence="9">
    <location>
        <begin position="3956"/>
        <end position="3995"/>
    </location>
</feature>
<dbReference type="InterPro" id="IPR003995">
    <property type="entry name" value="RTX_toxin_determinant-A"/>
</dbReference>
<accession>A0A4U8YVH1</accession>
<dbReference type="InterPro" id="IPR001343">
    <property type="entry name" value="Hemolysn_Ca-bd"/>
</dbReference>
<reference evidence="10 11" key="1">
    <citation type="submission" date="2019-03" db="EMBL/GenBank/DDBJ databases">
        <authorList>
            <person name="Nijsse B."/>
        </authorList>
    </citation>
    <scope>NUCLEOTIDE SEQUENCE [LARGE SCALE GENOMIC DNA]</scope>
    <source>
        <strain evidence="10">Desulfoluna butyratoxydans MSL71</strain>
    </source>
</reference>
<protein>
    <submittedName>
        <fullName evidence="10">Haemolysin-type calcium binding-related</fullName>
    </submittedName>
</protein>
<keyword evidence="11" id="KW-1185">Reference proteome</keyword>
<evidence type="ECO:0000313" key="10">
    <source>
        <dbReference type="EMBL" id="VFQ45403.1"/>
    </source>
</evidence>
<dbReference type="GO" id="GO:0005509">
    <property type="term" value="F:calcium ion binding"/>
    <property type="evidence" value="ECO:0007669"/>
    <property type="project" value="InterPro"/>
</dbReference>
<dbReference type="PANTHER" id="PTHR38340:SF1">
    <property type="entry name" value="S-LAYER PROTEIN"/>
    <property type="match status" value="1"/>
</dbReference>
<dbReference type="EMBL" id="CAADHO010000005">
    <property type="protein sequence ID" value="VFQ45403.1"/>
    <property type="molecule type" value="Genomic_DNA"/>
</dbReference>
<evidence type="ECO:0000256" key="7">
    <source>
        <dbReference type="ARBA" id="ARBA00023136"/>
    </source>
</evidence>
<feature type="compositionally biased region" description="Basic and acidic residues" evidence="8">
    <location>
        <begin position="854"/>
        <end position="871"/>
    </location>
</feature>
<keyword evidence="7" id="KW-0472">Membrane</keyword>
<evidence type="ECO:0000256" key="8">
    <source>
        <dbReference type="SAM" id="MobiDB-lite"/>
    </source>
</evidence>
<evidence type="ECO:0000256" key="4">
    <source>
        <dbReference type="ARBA" id="ARBA00022656"/>
    </source>
</evidence>
<organism evidence="10 11">
    <name type="scientific">Desulfoluna butyratoxydans</name>
    <dbReference type="NCBI Taxonomy" id="231438"/>
    <lineage>
        <taxon>Bacteria</taxon>
        <taxon>Pseudomonadati</taxon>
        <taxon>Thermodesulfobacteriota</taxon>
        <taxon>Desulfobacteria</taxon>
        <taxon>Desulfobacterales</taxon>
        <taxon>Desulfolunaceae</taxon>
        <taxon>Desulfoluna</taxon>
    </lineage>
</organism>
<feature type="domain" description="Haemolysin-type calcium binding-related" evidence="9">
    <location>
        <begin position="2770"/>
        <end position="2818"/>
    </location>
</feature>
<evidence type="ECO:0000256" key="2">
    <source>
        <dbReference type="ARBA" id="ARBA00004613"/>
    </source>
</evidence>
<sequence>MNDFYTQCFDQNQEIADAIREEALVNNVSFTVEQIMMLTAAVVGSLSGQLLPKPISKMAEFKREFVFSLYEGGTITGISFAITSDMTGESFIKFLVGNAGSAIAGMAVGSLGLAFGTEVLFLWAAGNLVNQVVSDGFDGVADKNAIFQAQDDESIVITCASPLQEFLEENWEFVKDFDRWSLKSESDSTNQILTFKIVDGDIPAFYVETNFESYPDENLFEVILRKLEIDFDFKRQGSDVDRIHNYIGKSLDQLYGLTDDKGALFAMQHLAPYITEKEKNTLELNPDDFSENYKKDRARFLYYSMNPGERVFDEKETILFEDIALKKNGNGYNQRHYAHAARNPAYLADKIRKYTFATENDDAGDDKIEGGMYNDHLYGLGGDDEIFGYYGDDYIEGGQGQDTMEGGDGDDVFFVQGEDAAYDTFIGGDGEDRIEGGKKDDTIRLYQFAKIETGIFSSDDQRVELIDGKEGKNIVAGTELADHIDLSETELKNISEIQLGAQDDKLFLDDKKHDGALGLIDGGDGVDTISHGTGEKREIDLSCIELKGIENIVSMGAGYNIKLEDSKFDTIEKIEFGGGFEKASLKGAVGEKLESLLGGGSENNFDLSNSIINTIGTIDLGDGPNTLDLSGATSDLIREITGGAGQDTIKLSSADIKSIDSIQVGNGKNKIIASGMQGGHVEGITGGKGNDDFQFSNATNLTIDMLATGDGDNRVDFSQSTGVSIGTLKGGNDGSLLFTDKDLFIFNGASISNIGAINAGHGNNTLSFNDATIQNIGSINGGSGEDVYNFSGSTISELGSVNTGGDDDTLTFDNADISGVGTIQLGEGNDTVSASGANINGGLTIYGEDGEDAIKGSDGHDSLYGGDKKDTLTGGKGNDTLVGDEGDDTLTGGDDNDTLIGGAGADSLFGESGFDTYNAGDGDTIEDSDSKGTVHFGGITLSGGEQKEEGSNIYRGTNGEEYKLNGGILTVNKDGETLRIKNYTDNALGIHLKKKKEEEEGQNFSSPLVLDLNGNGTTSVSMFDTTTYFDLNGDGFRERTGWAEAGDGILALDRDANGVIDSGNELFGNHTKNNQGEVAQDGFQALSEHDGNYDGVIDKKDAVFSSLRVWMDTNQDGITQADELKTLSELNIKSINLGADEISNLEEYNNISHASTFTQKKADAQGEFVTDADGQVVNEEKAIKDVWFLTNGKDTQYDFEGEVSEEILAMPEIKGTGIVKNLSHAMSEDDGLKASVTDLVSAGAGTLSDIDDKVEELLAEWTHTEGIDSGKTRGIQHILNHNYSNPSVVKAFRVYAYERDISILERFDGEEFRMVVDGVSTRDVMGTQMAEFMAKKYDRLKNDVVIAILGQSLFGKGVYDVETGELVKDELYTQLENELKTCTDSTRLKKVANLFGVMLNRYNMAVFDHMDASVLNVASVQNLLSEENIALAVDSEGNVSGRVHEKVFFGDGDDFISGSGSRDIIYGGAGSDIITGGDDHDIVYGGAGDDTIEGGAGSDILYGGDGNDILKTGDGYGHDILVGGHGDDTLTGSRRSSTYVYTYGDGHDTIIDSGQVGNTGDRIEFNGIYSEDIKLELSGNDLILWIRDAAGDPSDYSKSSIRIVDAFGKGTIESFAFEDTTIKWEDFLGKLGNGDTGYTYDLSDGEMVVRDIGGQDQLVFGEGISSDQLIFRSIKDTGALVIAIAEQGVPFNNLTHRIIFEGGLRDNCCIETFAFEDGTVLHLDEIPQLHQPTIGDDYIRISGSGLSEVDGRGGDDVIVGCDSNDTLIGNVGNDMLIGGLGDDTYQFNRGDGHDEIFEHKDGGADTLKFGENITFDDLKIVQQNDDLYIGLKEEGIEFDALSDKVVVRGWLRNGCVLETLAFADGTELSMANVFSSIDLTLDGDNNLIYGQETDDTIVGTDNSDIVMSIGGNDVISGGDGDDHLYGGKGNDTLSGNSGRDFLSGGQGDDAYVFHSGDGLAHIIDDGGSDRLVFSEDITPDDLKVRWVQGGKDIQITFVGNEADSIYLTNWYNSETRIEFFEFSDGTAWNATQVLDRMGSASDDVYIGFKGVDNILSAGSGDDIVTTTEGDDQIHGGGGDDALDTGAGDDLLHGGTGNDFLWGGLGNDVYFFNRGDGRDTIIDSSIGSAEMTGNDILRFGEGIQKEELIFQKGEGNSLCIGVRPVGGGTVPFNELSDVVTIADWFVKSFRVESIVFSDTDETMTVADIMMELATDGDDTLKALEEGSRLIGRKGNDCLVGNMGDDTLLGDEGDDTLSGGHGNDSLIGGKGNDILEGGRGNDTYHFRLGDGHDTIRNDDRQSGRFDSLVFGEGILSEHIIIQRSGNDLELSICNTEDSVVISGFFIGDGYRGFALDEIRFEDGTVWGVGDIRHLVLKGSESSDEIVGYDVDDVITGLGGDDHIMARAGDDTISGGKGDDILDGGAGDDTYQFALGDGHDTIVKHRYDNGYHDTIKLSEGISENDIALIRDNNNLVLTVGTAGDQIVVSDFFYGDDFEIDEILFSDGTSWDAEHIKALVLLGSSGDDHLLGYESDDILKGNGGSDFLHGYAGNDVLTGGKGDDRLYGGDGGDTYHFAQGDGTDRIHDESYSGETGRIDVLKLGAGLQPDAVNISTVDGKDLVLDFGGDDQVTIENYFYGQNRIEEIHFNGGDVWTFGDVLSKVSTQPTEGDDTIIGFVCDETLVGLSGDDSLHGGAGDDILIGGAGDDTLHGDKGADTYHFEKGFGRDTIKNGVFETIGATQYHDSSERNKDVIRFGSGISPDDVELAKSWQHLIISFKNSSDHLTVYRHFAIEDHNPDRPRVTYEIKAITFDDGTVWDQNRINELILTCTETDDFIRGHETDDYISGLGGKDHLEGEYGDDTIFGGDGDDVIFGGEGNDILNGDSGNDTLRGGLGNDLLDGGAGDDTFDGGAGVDTIVFGGGAGNDTVEYIQNEDIISVVSGWGIQDVNIIRSSDDLVISSLDGEDSLTVTDYFLLEGGCGSPDGDAQIKFADGDVLSVELIRQLLFEQNTFTLGDDQINGDKEDNNFDGLSGNDTINGDHGNDTLSGGEGDDILNGGNGDDTIHAGQGNDKANGGDGVDQIHGGLGDDHIDGGDGNDELFGDEEQDVLLGGMGDDTLNGGAGDDTLIGGMGDDHLFGGDGNDTLYGTKDIYYGEVDWFEGGKGNDIFYGSTGRDVYRFNLGDGQDIIRESTADYEGSDDAYVPDRIAFGEGIVADDIEFVRQGDDLVLNISGGADRITVENWFSSTSNRFKIEEIVFQDGTTLSGEEVERNAVVMGSDGDDQLAGHHDYDETIFAGNGNDTVWGGLGNDAIHGGENNDSLYGGNGNGAGSGDDVLFGDDGNDRLMGEDGNDTLIGGAGDDQYVFSPGFGKDVIDNIGGGVDWIVFTNGLTQDKLVFSQDGNNLVIQVTDSTDQVTVKDWFKGDEYKVDYIQPDGGHGISASSIEGMIGNGNTGGGDTGDDGLPEESTFDEVRTGTDAGEQLAGTTGADLLKGLSGDDYLFGYGGNDWLLGGAGNDYFEAGDGDDHLLGGEGNDDLSGQAGNDYLFGGGGDDTYFFNPGFGQDVIDNSGGGIDWILFAPSLCLDDPVLVGGGDSPVLEDNIASSEDDPISEIQDLFLFVKDGDNLVIQVKDSTDQITVKDWFKGDEYKVDYIQLDGGYGISASSVEGILQGDPGGDEPGEEGIPSEDTFDTVKKGTEAGEQLTGTSGADLLKGLDGDDQLFSFAGNDWLVGGKGNDYLDAGEGDDHLLGGEGNDQLGGEAGADELIGGIGDDKYVYKAGGGQDTIDNTGGGYDGVFFTEGIGRDRLTYSRDNDDLLITLDGDAGNSVRVKNHFLGGDWAIDYVQPDDGGALLTGEDIEGLIDGGSSGGDTPPGPQTGGDDTLTGSAAAEILVGGAGNDTLVAGGGNDLLIGGAGDDAYVFSSGSVVIDSTGGGTDTLRFAGGITFSQVGSGLTKSGDDLILNVSGTSDQVTLKGFFLGGDNLVETIAFDTGGQITADQVFGAFGLAVPTPPAGFDQTVSGTTGNDPALDGGTGRDLIQGGTGDDTLNGQAADDRLEGGSGNDTLRGGLGNDVLVGGRGDDTYRFAAGDGQDVIDGTGGGVDALEFEGIDFNQVASGLSKYGDDLILNVSGSTDKVTLKDFFKGGDAAIDTVRFASGGAISKAQIFGAFGLSDPDPQGSPVYAGLPDERSYGTVVAASSESHRILGSSDDDFLDGGSGDDHLIGNGGNDCLLGGDGNDTYHFAAGDGSDLIFNQSGNSAGDTDTLVFEGGITNENLWFSQDGDNLVIDVIGSEDQVVVSDWYDGDAAKLDDISTAGFALASENVATLVNAMAQFGAPPAGNASLPQAVRDELAPVLAVSWQAV</sequence>
<dbReference type="PRINTS" id="PR00313">
    <property type="entry name" value="CABNDNGRPT"/>
</dbReference>
<feature type="region of interest" description="Disordered" evidence="8">
    <location>
        <begin position="854"/>
        <end position="904"/>
    </location>
</feature>
<feature type="domain" description="Haemolysin-type calcium binding-related" evidence="9">
    <location>
        <begin position="3401"/>
        <end position="3430"/>
    </location>
</feature>
<dbReference type="InterPro" id="IPR010566">
    <property type="entry name" value="Haemolys_ca-bd"/>
</dbReference>